<protein>
    <submittedName>
        <fullName evidence="2">MSHA biogenesis protein MshK</fullName>
    </submittedName>
</protein>
<gene>
    <name evidence="2" type="ORF">B597_002230</name>
</gene>
<name>A0A061JVC1_STUST</name>
<dbReference type="HOGENOM" id="CLU_169668_0_0_6"/>
<proteinExistence type="predicted"/>
<evidence type="ECO:0000256" key="1">
    <source>
        <dbReference type="SAM" id="SignalP"/>
    </source>
</evidence>
<evidence type="ECO:0000313" key="3">
    <source>
        <dbReference type="Proteomes" id="UP000026923"/>
    </source>
</evidence>
<dbReference type="eggNOG" id="ENOG5033AIK">
    <property type="taxonomic scope" value="Bacteria"/>
</dbReference>
<keyword evidence="1" id="KW-0732">Signal</keyword>
<reference evidence="2 3" key="1">
    <citation type="journal article" date="2013" name="Genome Announc.">
        <title>Draft Genome of the Nitrogen-Fixing Bacterium Pseudomonas stutzeri Strain KOS6 Isolated from Industrial Hydrocarbon Sludge.</title>
        <authorList>
            <person name="Grigoryeva T.V."/>
            <person name="Laikov A.V."/>
            <person name="Naumova R.P."/>
            <person name="Manolov A.I."/>
            <person name="Larin A.K."/>
            <person name="Karpova I.Y."/>
            <person name="Semashko T.A."/>
            <person name="Alexeev D.G."/>
            <person name="Kostryukova E.S."/>
            <person name="Muller R."/>
            <person name="Govorun V.M."/>
        </authorList>
    </citation>
    <scope>NUCLEOTIDE SEQUENCE [LARGE SCALE GENOMIC DNA]</scope>
    <source>
        <strain evidence="2 3">KOS6</strain>
    </source>
</reference>
<sequence>MRGGSVSNFLRAAWLVLLLPASAFALDPTRPPAAFASATPERQPLATLQLQAIFRSAQGSRAVLNGQSLQVGESLAGARVLAINTNSVLIERDGQRQQLRLAAPIITSSQSRP</sequence>
<accession>A0A061JVC1</accession>
<feature type="chain" id="PRO_5001602045" evidence="1">
    <location>
        <begin position="26"/>
        <end position="113"/>
    </location>
</feature>
<dbReference type="Proteomes" id="UP000026923">
    <property type="component" value="Unassembled WGS sequence"/>
</dbReference>
<comment type="caution">
    <text evidence="2">The sequence shown here is derived from an EMBL/GenBank/DDBJ whole genome shotgun (WGS) entry which is preliminary data.</text>
</comment>
<organism evidence="2 3">
    <name type="scientific">Stutzerimonas stutzeri KOS6</name>
    <dbReference type="NCBI Taxonomy" id="1218352"/>
    <lineage>
        <taxon>Bacteria</taxon>
        <taxon>Pseudomonadati</taxon>
        <taxon>Pseudomonadota</taxon>
        <taxon>Gammaproteobacteria</taxon>
        <taxon>Pseudomonadales</taxon>
        <taxon>Pseudomonadaceae</taxon>
        <taxon>Stutzerimonas</taxon>
    </lineage>
</organism>
<feature type="signal peptide" evidence="1">
    <location>
        <begin position="1"/>
        <end position="25"/>
    </location>
</feature>
<dbReference type="EMBL" id="AMCZ02000002">
    <property type="protein sequence ID" value="EWC42773.1"/>
    <property type="molecule type" value="Genomic_DNA"/>
</dbReference>
<dbReference type="Gene3D" id="2.30.30.830">
    <property type="match status" value="1"/>
</dbReference>
<dbReference type="AlphaFoldDB" id="A0A061JVC1"/>
<evidence type="ECO:0000313" key="2">
    <source>
        <dbReference type="EMBL" id="EWC42773.1"/>
    </source>
</evidence>